<keyword evidence="4 17" id="KW-0812">Transmembrane</keyword>
<feature type="binding site" evidence="15">
    <location>
        <position position="523"/>
    </location>
    <ligand>
        <name>ATP</name>
        <dbReference type="ChEBI" id="CHEBI:30616"/>
    </ligand>
</feature>
<keyword evidence="5 16" id="KW-0479">Metal-binding</keyword>
<evidence type="ECO:0000313" key="21">
    <source>
        <dbReference type="EMBL" id="RDX46984.1"/>
    </source>
</evidence>
<feature type="binding site" evidence="15">
    <location>
        <position position="666"/>
    </location>
    <ligand>
        <name>ATP</name>
        <dbReference type="ChEBI" id="CHEBI:30616"/>
    </ligand>
</feature>
<feature type="binding site" evidence="15">
    <location>
        <position position="521"/>
    </location>
    <ligand>
        <name>ATP</name>
        <dbReference type="ChEBI" id="CHEBI:30616"/>
    </ligand>
</feature>
<feature type="binding site" evidence="15">
    <location>
        <position position="774"/>
    </location>
    <ligand>
        <name>ATP</name>
        <dbReference type="ChEBI" id="CHEBI:30616"/>
    </ligand>
</feature>
<dbReference type="Gene3D" id="3.40.1110.10">
    <property type="entry name" value="Calcium-transporting ATPase, cytoplasmic domain N"/>
    <property type="match status" value="1"/>
</dbReference>
<feature type="transmembrane region" description="Helical" evidence="17">
    <location>
        <begin position="85"/>
        <end position="102"/>
    </location>
</feature>
<dbReference type="SUPFAM" id="SSF81660">
    <property type="entry name" value="Metal cation-transporting ATPase, ATP-binding domain N"/>
    <property type="match status" value="1"/>
</dbReference>
<dbReference type="InterPro" id="IPR032631">
    <property type="entry name" value="P-type_ATPase_N"/>
</dbReference>
<dbReference type="OrthoDB" id="377733at2759"/>
<dbReference type="InterPro" id="IPR044492">
    <property type="entry name" value="P_typ_ATPase_HD_dom"/>
</dbReference>
<evidence type="ECO:0000256" key="3">
    <source>
        <dbReference type="ARBA" id="ARBA00022553"/>
    </source>
</evidence>
<dbReference type="Gene3D" id="2.70.150.10">
    <property type="entry name" value="Calcium-transporting ATPase, cytoplasmic transduction domain A"/>
    <property type="match status" value="1"/>
</dbReference>
<dbReference type="GO" id="GO:0016887">
    <property type="term" value="F:ATP hydrolysis activity"/>
    <property type="evidence" value="ECO:0007669"/>
    <property type="project" value="InterPro"/>
</dbReference>
<evidence type="ECO:0000256" key="16">
    <source>
        <dbReference type="PIRSR" id="PIRSR606539-3"/>
    </source>
</evidence>
<dbReference type="EMBL" id="KZ857422">
    <property type="protein sequence ID" value="RDX46984.1"/>
    <property type="molecule type" value="Genomic_DNA"/>
</dbReference>
<evidence type="ECO:0000256" key="6">
    <source>
        <dbReference type="ARBA" id="ARBA00022741"/>
    </source>
</evidence>
<evidence type="ECO:0000256" key="13">
    <source>
        <dbReference type="ARBA" id="ARBA00049128"/>
    </source>
</evidence>
<keyword evidence="22" id="KW-1185">Reference proteome</keyword>
<feature type="compositionally biased region" description="Basic and acidic residues" evidence="18">
    <location>
        <begin position="1407"/>
        <end position="1416"/>
    </location>
</feature>
<name>A0A371D382_9APHY</name>
<gene>
    <name evidence="21" type="ORF">OH76DRAFT_1558053</name>
</gene>
<dbReference type="Pfam" id="PF16212">
    <property type="entry name" value="PhoLip_ATPase_C"/>
    <property type="match status" value="1"/>
</dbReference>
<comment type="catalytic activity">
    <reaction evidence="12 17">
        <text>ATP + H2O + phospholipidSide 1 = ADP + phosphate + phospholipidSide 2.</text>
        <dbReference type="EC" id="7.6.2.1"/>
    </reaction>
</comment>
<dbReference type="InterPro" id="IPR008250">
    <property type="entry name" value="ATPase_P-typ_transduc_dom_A_sf"/>
</dbReference>
<feature type="binding site" evidence="15">
    <location>
        <position position="522"/>
    </location>
    <ligand>
        <name>ATP</name>
        <dbReference type="ChEBI" id="CHEBI:30616"/>
    </ligand>
</feature>
<dbReference type="Gene3D" id="3.40.50.1000">
    <property type="entry name" value="HAD superfamily/HAD-like"/>
    <property type="match status" value="1"/>
</dbReference>
<proteinExistence type="inferred from homology"/>
<dbReference type="SFLD" id="SFLDF00027">
    <property type="entry name" value="p-type_atpase"/>
    <property type="match status" value="1"/>
</dbReference>
<dbReference type="SUPFAM" id="SSF56784">
    <property type="entry name" value="HAD-like"/>
    <property type="match status" value="1"/>
</dbReference>
<feature type="transmembrane region" description="Helical" evidence="17">
    <location>
        <begin position="1213"/>
        <end position="1239"/>
    </location>
</feature>
<dbReference type="Pfam" id="PF16209">
    <property type="entry name" value="PhoLip_ATPase_N"/>
    <property type="match status" value="1"/>
</dbReference>
<feature type="transmembrane region" description="Helical" evidence="17">
    <location>
        <begin position="1101"/>
        <end position="1122"/>
    </location>
</feature>
<dbReference type="GO" id="GO:0005886">
    <property type="term" value="C:plasma membrane"/>
    <property type="evidence" value="ECO:0007669"/>
    <property type="project" value="TreeGrafter"/>
</dbReference>
<feature type="transmembrane region" description="Helical" evidence="17">
    <location>
        <begin position="448"/>
        <end position="473"/>
    </location>
</feature>
<dbReference type="InterPro" id="IPR036412">
    <property type="entry name" value="HAD-like_sf"/>
</dbReference>
<dbReference type="GO" id="GO:0140326">
    <property type="term" value="F:ATPase-coupled intramembrane lipid transporter activity"/>
    <property type="evidence" value="ECO:0007669"/>
    <property type="project" value="UniProtKB-EC"/>
</dbReference>
<organism evidence="21 22">
    <name type="scientific">Lentinus brumalis</name>
    <dbReference type="NCBI Taxonomy" id="2498619"/>
    <lineage>
        <taxon>Eukaryota</taxon>
        <taxon>Fungi</taxon>
        <taxon>Dikarya</taxon>
        <taxon>Basidiomycota</taxon>
        <taxon>Agaricomycotina</taxon>
        <taxon>Agaricomycetes</taxon>
        <taxon>Polyporales</taxon>
        <taxon>Polyporaceae</taxon>
        <taxon>Lentinus</taxon>
    </lineage>
</organism>
<keyword evidence="6 15" id="KW-0547">Nucleotide-binding</keyword>
<feature type="region of interest" description="Disordered" evidence="18">
    <location>
        <begin position="180"/>
        <end position="199"/>
    </location>
</feature>
<feature type="active site" description="4-aspartylphosphate intermediate" evidence="14">
    <location>
        <position position="521"/>
    </location>
</feature>
<comment type="similarity">
    <text evidence="2 17">Belongs to the cation transport ATPase (P-type) (TC 3.A.3) family. Type IV subfamily.</text>
</comment>
<dbReference type="GO" id="GO:0005524">
    <property type="term" value="F:ATP binding"/>
    <property type="evidence" value="ECO:0007669"/>
    <property type="project" value="UniProtKB-UniRule"/>
</dbReference>
<evidence type="ECO:0000256" key="2">
    <source>
        <dbReference type="ARBA" id="ARBA00008109"/>
    </source>
</evidence>
<dbReference type="PROSITE" id="PS00154">
    <property type="entry name" value="ATPASE_E1_E2"/>
    <property type="match status" value="1"/>
</dbReference>
<dbReference type="FunFam" id="3.40.1110.10:FF:000087">
    <property type="entry name" value="Phospholipid-transporting ATPase"/>
    <property type="match status" value="1"/>
</dbReference>
<feature type="binding site" evidence="15">
    <location>
        <position position="992"/>
    </location>
    <ligand>
        <name>ATP</name>
        <dbReference type="ChEBI" id="CHEBI:30616"/>
    </ligand>
</feature>
<evidence type="ECO:0000259" key="19">
    <source>
        <dbReference type="Pfam" id="PF16209"/>
    </source>
</evidence>
<dbReference type="InterPro" id="IPR023298">
    <property type="entry name" value="ATPase_P-typ_TM_dom_sf"/>
</dbReference>
<evidence type="ECO:0000256" key="5">
    <source>
        <dbReference type="ARBA" id="ARBA00022723"/>
    </source>
</evidence>
<keyword evidence="11 17" id="KW-0472">Membrane</keyword>
<feature type="binding site" evidence="15">
    <location>
        <position position="740"/>
    </location>
    <ligand>
        <name>ATP</name>
        <dbReference type="ChEBI" id="CHEBI:30616"/>
    </ligand>
</feature>
<evidence type="ECO:0000313" key="22">
    <source>
        <dbReference type="Proteomes" id="UP000256964"/>
    </source>
</evidence>
<dbReference type="NCBIfam" id="TIGR01494">
    <property type="entry name" value="ATPase_P-type"/>
    <property type="match status" value="1"/>
</dbReference>
<dbReference type="SFLD" id="SFLDG00002">
    <property type="entry name" value="C1.7:_P-type_atpase_like"/>
    <property type="match status" value="1"/>
</dbReference>
<evidence type="ECO:0000259" key="20">
    <source>
        <dbReference type="Pfam" id="PF16212"/>
    </source>
</evidence>
<dbReference type="NCBIfam" id="TIGR01652">
    <property type="entry name" value="ATPase-Plipid"/>
    <property type="match status" value="1"/>
</dbReference>
<dbReference type="InterPro" id="IPR006539">
    <property type="entry name" value="P-type_ATPase_IV"/>
</dbReference>
<evidence type="ECO:0000256" key="15">
    <source>
        <dbReference type="PIRSR" id="PIRSR606539-2"/>
    </source>
</evidence>
<dbReference type="PANTHER" id="PTHR24092">
    <property type="entry name" value="PROBABLE PHOSPHOLIPID-TRANSPORTING ATPASE"/>
    <property type="match status" value="1"/>
</dbReference>
<dbReference type="InterPro" id="IPR023214">
    <property type="entry name" value="HAD_sf"/>
</dbReference>
<keyword evidence="10 17" id="KW-1133">Transmembrane helix</keyword>
<feature type="binding site" evidence="15">
    <location>
        <position position="1015"/>
    </location>
    <ligand>
        <name>ATP</name>
        <dbReference type="ChEBI" id="CHEBI:30616"/>
    </ligand>
</feature>
<reference evidence="21 22" key="1">
    <citation type="journal article" date="2018" name="Biotechnol. Biofuels">
        <title>Integrative visual omics of the white-rot fungus Polyporus brumalis exposes the biotechnological potential of its oxidative enzymes for delignifying raw plant biomass.</title>
        <authorList>
            <person name="Miyauchi S."/>
            <person name="Rancon A."/>
            <person name="Drula E."/>
            <person name="Hage H."/>
            <person name="Chaduli D."/>
            <person name="Favel A."/>
            <person name="Grisel S."/>
            <person name="Henrissat B."/>
            <person name="Herpoel-Gimbert I."/>
            <person name="Ruiz-Duenas F.J."/>
            <person name="Chevret D."/>
            <person name="Hainaut M."/>
            <person name="Lin J."/>
            <person name="Wang M."/>
            <person name="Pangilinan J."/>
            <person name="Lipzen A."/>
            <person name="Lesage-Meessen L."/>
            <person name="Navarro D."/>
            <person name="Riley R."/>
            <person name="Grigoriev I.V."/>
            <person name="Zhou S."/>
            <person name="Raouche S."/>
            <person name="Rosso M.N."/>
        </authorList>
    </citation>
    <scope>NUCLEOTIDE SEQUENCE [LARGE SCALE GENOMIC DNA]</scope>
    <source>
        <strain evidence="21 22">BRFM 1820</strain>
    </source>
</reference>
<evidence type="ECO:0000256" key="18">
    <source>
        <dbReference type="SAM" id="MobiDB-lite"/>
    </source>
</evidence>
<feature type="transmembrane region" description="Helical" evidence="17">
    <location>
        <begin position="405"/>
        <end position="426"/>
    </location>
</feature>
<feature type="domain" description="P-type ATPase N-terminal" evidence="19">
    <location>
        <begin position="54"/>
        <end position="108"/>
    </location>
</feature>
<evidence type="ECO:0000256" key="14">
    <source>
        <dbReference type="PIRSR" id="PIRSR606539-1"/>
    </source>
</evidence>
<dbReference type="InterPro" id="IPR023299">
    <property type="entry name" value="ATPase_P-typ_cyto_dom_N"/>
</dbReference>
<comment type="cofactor">
    <cofactor evidence="16">
        <name>Mg(2+)</name>
        <dbReference type="ChEBI" id="CHEBI:18420"/>
    </cofactor>
</comment>
<evidence type="ECO:0000256" key="9">
    <source>
        <dbReference type="ARBA" id="ARBA00022967"/>
    </source>
</evidence>
<dbReference type="FunFam" id="3.40.50.1000:FF:000001">
    <property type="entry name" value="Phospholipid-transporting ATPase IC"/>
    <property type="match status" value="1"/>
</dbReference>
<dbReference type="FunFam" id="3.40.50.1000:FF:000014">
    <property type="entry name" value="Phospholipid-transporting ATPase"/>
    <property type="match status" value="1"/>
</dbReference>
<feature type="binding site" evidence="15">
    <location>
        <position position="986"/>
    </location>
    <ligand>
        <name>ATP</name>
        <dbReference type="ChEBI" id="CHEBI:30616"/>
    </ligand>
</feature>
<feature type="binding site" evidence="16">
    <location>
        <position position="521"/>
    </location>
    <ligand>
        <name>Mg(2+)</name>
        <dbReference type="ChEBI" id="CHEBI:18420"/>
    </ligand>
</feature>
<feature type="transmembrane region" description="Helical" evidence="17">
    <location>
        <begin position="1259"/>
        <end position="1279"/>
    </location>
</feature>
<evidence type="ECO:0000256" key="10">
    <source>
        <dbReference type="ARBA" id="ARBA00022989"/>
    </source>
</evidence>
<feature type="region of interest" description="Disordered" evidence="18">
    <location>
        <begin position="1307"/>
        <end position="1336"/>
    </location>
</feature>
<comment type="catalytic activity">
    <reaction evidence="13">
        <text>a 1,2-diacyl-sn-glycero-3-phosphoethanolamine(out) + ATP + H2O = a 1,2-diacyl-sn-glycero-3-phosphoethanolamine(in) + ADP + phosphate + H(+)</text>
        <dbReference type="Rhea" id="RHEA:66132"/>
        <dbReference type="ChEBI" id="CHEBI:15377"/>
        <dbReference type="ChEBI" id="CHEBI:15378"/>
        <dbReference type="ChEBI" id="CHEBI:30616"/>
        <dbReference type="ChEBI" id="CHEBI:43474"/>
        <dbReference type="ChEBI" id="CHEBI:64612"/>
        <dbReference type="ChEBI" id="CHEBI:456216"/>
    </reaction>
    <physiologicalReaction direction="left-to-right" evidence="13">
        <dbReference type="Rhea" id="RHEA:66133"/>
    </physiologicalReaction>
</comment>
<sequence>MPSTLAAWYTKFADFNVESLFARKREPGPPRTVFVNQPLPPDYYDPKKHARVRKEHVYCSNQVITSKYTVITFLPRNLLEQFRRIANIFFLAIAILQFFHIFSTVSPGLVILPLLIVLSITALKDGYEDVKRHQSDRNVNYSQVRVLTGGGFTNENAMAGKSKTFVRAMVPKFRRGKKRVKKGRGDADVENLQHGAPPEAIHTDGAALEAIPTRTEAGGDDTEFEDGEPVEEAGGLFHHHGASRRPHWKMTIWEDLRVGDIVKIKEDESFPADILICSTSEEENVAFVETKNLDGETNLKSRNACPALTHLDSARACAAKENAFHVECDRPDTNLYKVNAAVVTSDGRKTAVDTNMVLLRGTVLRNTQWVIGVVLFTGEDTKIVLNSGATPSKRSRVERQMNPQVFINLLILAVMAIVCGIVDAVLEQRYFPMGAPWLYGDTQSDDNIHINGLITAIFALITFQNIVPISLYISIEGVRTCQALFIYFDKEIYYEKTGQATLARSWNLSDDLGQIEYIFSDKTGTLTQNAMVFRECTIGGRVYHGDERDAEDEIAPIGTIPEEARVSRSSSPPSAKKSDVSTSTESPDPLSAGAVKKAEHVLAHFSDAGLLADITAAQRAVSGSPEDRHGRMLNGFWTVLALCHTALVSVDPETGAIQYKAQSPDEAALVQAAADVGFVFRGRDREILTLQTPFSHDGAYERYELLNILDFTSARKRMSVILRKVDEHSEDDGKVYLLSKGADNVIIERLSPGQDDFVKTTEEHLSEFASEGLRTLTLAYKVVPESQYEAWAKRYHEATVSLDNREENVEAVSDEIEHDLHLLGATAIEDRLQDGVPETIADLKEADIKIWVLTGDKLETAIAIGHSTNLIGRDDNIIIIRGRGDGATPVYMQMLNAVEDFFPDSGILQEDGIGLDETQQEQTDGVPLQRVNTGVSSLVGHNNGERPGGFVLVIDGGALTHALADEKHKTLLLKLAMQCEGVICCRVSPLQKALVVKLVKDGVGAMTLAIGDGANDVSMIQAADVGVGISGEEGLQAVNSSDYAIAQFRFLKRLLLVHGHWSYARNGNMIVNFFYKNVICIGVLWWFQIYCAWSSQYVFEYTYLLFWNTFWTIAPVIGIGLFDRIVDDHVLMAMPELYRHSKNHEYFGTKLFLIYMFDGVVQSAIIFFLIFYSFMTTSSRPDGYDVYQYEFSTVMAIAAVMTADLFNGLNTHVWTAWIFFAVALGIVLVWAYTAIYSIIAPGWFTTPIYGNDHYLFRSAYFWFSILLVVVLACLPRFIAKAYKNSFHPSDLDRARWIIKHDPDHDFSQEKHGGLTKLQRPVSRFSRRSSMRRPSLLHASRTDMSTGICSVHRGFDFATEENGVSMQRMQSHLSERHHLVPPQKRRRRKPSELIHSFSIPHTFRRKKHSEESSRTNEESLPASPPRSPRRSQPQPLP</sequence>
<protein>
    <recommendedName>
        <fullName evidence="17">Phospholipid-transporting ATPase</fullName>
        <ecNumber evidence="17">7.6.2.1</ecNumber>
    </recommendedName>
</protein>
<feature type="binding site" evidence="15">
    <location>
        <position position="1016"/>
    </location>
    <ligand>
        <name>ATP</name>
        <dbReference type="ChEBI" id="CHEBI:30616"/>
    </ligand>
</feature>
<dbReference type="SUPFAM" id="SSF81653">
    <property type="entry name" value="Calcium ATPase, transduction domain A"/>
    <property type="match status" value="1"/>
</dbReference>
<dbReference type="SFLD" id="SFLDS00003">
    <property type="entry name" value="Haloacid_Dehalogenase"/>
    <property type="match status" value="1"/>
</dbReference>
<keyword evidence="7 15" id="KW-0067">ATP-binding</keyword>
<dbReference type="EC" id="7.6.2.1" evidence="17"/>
<comment type="subcellular location">
    <subcellularLocation>
        <location evidence="1 17">Membrane</location>
        <topology evidence="1 17">Multi-pass membrane protein</topology>
    </subcellularLocation>
</comment>
<feature type="transmembrane region" description="Helical" evidence="17">
    <location>
        <begin position="108"/>
        <end position="127"/>
    </location>
</feature>
<feature type="transmembrane region" description="Helical" evidence="17">
    <location>
        <begin position="1152"/>
        <end position="1174"/>
    </location>
</feature>
<feature type="binding site" evidence="15">
    <location>
        <position position="855"/>
    </location>
    <ligand>
        <name>ATP</name>
        <dbReference type="ChEBI" id="CHEBI:30616"/>
    </ligand>
</feature>
<feature type="binding site" evidence="16">
    <location>
        <position position="1016"/>
    </location>
    <ligand>
        <name>Mg(2+)</name>
        <dbReference type="ChEBI" id="CHEBI:18420"/>
    </ligand>
</feature>
<dbReference type="InterPro" id="IPR032630">
    <property type="entry name" value="P_typ_ATPase_c"/>
</dbReference>
<dbReference type="SUPFAM" id="SSF81665">
    <property type="entry name" value="Calcium ATPase, transmembrane domain M"/>
    <property type="match status" value="1"/>
</dbReference>
<dbReference type="Pfam" id="PF13246">
    <property type="entry name" value="Cation_ATPase"/>
    <property type="match status" value="1"/>
</dbReference>
<feature type="binding site" evidence="15">
    <location>
        <position position="711"/>
    </location>
    <ligand>
        <name>ATP</name>
        <dbReference type="ChEBI" id="CHEBI:30616"/>
    </ligand>
</feature>
<feature type="binding site" evidence="15">
    <location>
        <position position="854"/>
    </location>
    <ligand>
        <name>ATP</name>
        <dbReference type="ChEBI" id="CHEBI:30616"/>
    </ligand>
</feature>
<keyword evidence="9 17" id="KW-1278">Translocase</keyword>
<evidence type="ECO:0000256" key="7">
    <source>
        <dbReference type="ARBA" id="ARBA00022840"/>
    </source>
</evidence>
<feature type="region of interest" description="Disordered" evidence="18">
    <location>
        <begin position="553"/>
        <end position="592"/>
    </location>
</feature>
<evidence type="ECO:0000256" key="8">
    <source>
        <dbReference type="ARBA" id="ARBA00022842"/>
    </source>
</evidence>
<dbReference type="GO" id="GO:0000287">
    <property type="term" value="F:magnesium ion binding"/>
    <property type="evidence" value="ECO:0007669"/>
    <property type="project" value="UniProtKB-UniRule"/>
</dbReference>
<accession>A0A371D382</accession>
<dbReference type="InterPro" id="IPR001757">
    <property type="entry name" value="P_typ_ATPase"/>
</dbReference>
<evidence type="ECO:0000256" key="17">
    <source>
        <dbReference type="RuleBase" id="RU362033"/>
    </source>
</evidence>
<feature type="domain" description="P-type ATPase C-terminal" evidence="20">
    <location>
        <begin position="1038"/>
        <end position="1289"/>
    </location>
</feature>
<dbReference type="PANTHER" id="PTHR24092:SF153">
    <property type="entry name" value="PHOSPHOLIPID-TRANSPORTING ATPASE"/>
    <property type="match status" value="1"/>
</dbReference>
<feature type="binding site" evidence="15">
    <location>
        <position position="856"/>
    </location>
    <ligand>
        <name>ATP</name>
        <dbReference type="ChEBI" id="CHEBI:30616"/>
    </ligand>
</feature>
<dbReference type="GO" id="GO:0045332">
    <property type="term" value="P:phospholipid translocation"/>
    <property type="evidence" value="ECO:0007669"/>
    <property type="project" value="TreeGrafter"/>
</dbReference>
<feature type="binding site" evidence="16">
    <location>
        <position position="1012"/>
    </location>
    <ligand>
        <name>Mg(2+)</name>
        <dbReference type="ChEBI" id="CHEBI:18420"/>
    </ligand>
</feature>
<evidence type="ECO:0000256" key="1">
    <source>
        <dbReference type="ARBA" id="ARBA00004141"/>
    </source>
</evidence>
<keyword evidence="3" id="KW-0597">Phosphoprotein</keyword>
<feature type="region of interest" description="Disordered" evidence="18">
    <location>
        <begin position="1365"/>
        <end position="1436"/>
    </location>
</feature>
<dbReference type="Proteomes" id="UP000256964">
    <property type="component" value="Unassembled WGS sequence"/>
</dbReference>
<feature type="transmembrane region" description="Helical" evidence="17">
    <location>
        <begin position="1073"/>
        <end position="1095"/>
    </location>
</feature>
<evidence type="ECO:0000256" key="4">
    <source>
        <dbReference type="ARBA" id="ARBA00022692"/>
    </source>
</evidence>
<keyword evidence="8 16" id="KW-0460">Magnesium</keyword>
<dbReference type="InterPro" id="IPR018303">
    <property type="entry name" value="ATPase_P-typ_P_site"/>
</dbReference>
<feature type="binding site" evidence="16">
    <location>
        <position position="523"/>
    </location>
    <ligand>
        <name>Mg(2+)</name>
        <dbReference type="ChEBI" id="CHEBI:18420"/>
    </ligand>
</feature>
<evidence type="ECO:0000256" key="12">
    <source>
        <dbReference type="ARBA" id="ARBA00034036"/>
    </source>
</evidence>
<feature type="transmembrane region" description="Helical" evidence="17">
    <location>
        <begin position="1186"/>
        <end position="1206"/>
    </location>
</feature>
<evidence type="ECO:0000256" key="11">
    <source>
        <dbReference type="ARBA" id="ARBA00023136"/>
    </source>
</evidence>
<dbReference type="STRING" id="139420.A0A371D382"/>